<dbReference type="PANTHER" id="PTHR24061">
    <property type="entry name" value="CALCIUM-SENSING RECEPTOR-RELATED"/>
    <property type="match status" value="1"/>
</dbReference>
<keyword evidence="4 7" id="KW-0472">Membrane</keyword>
<dbReference type="InterPro" id="IPR017978">
    <property type="entry name" value="GPCR_3_C"/>
</dbReference>
<dbReference type="AlphaFoldDB" id="A0A803XY14"/>
<comment type="subcellular location">
    <subcellularLocation>
        <location evidence="1">Membrane</location>
        <topology evidence="1">Multi-pass membrane protein</topology>
    </subcellularLocation>
</comment>
<evidence type="ECO:0000313" key="9">
    <source>
        <dbReference type="Ensembl" id="ENSMGAP00000024410.1"/>
    </source>
</evidence>
<dbReference type="GO" id="GO:0033041">
    <property type="term" value="F:sweet taste receptor activity"/>
    <property type="evidence" value="ECO:0007669"/>
    <property type="project" value="TreeGrafter"/>
</dbReference>
<evidence type="ECO:0000256" key="5">
    <source>
        <dbReference type="ARBA" id="ARBA00023180"/>
    </source>
</evidence>
<feature type="domain" description="G-protein coupled receptors family 3 profile" evidence="8">
    <location>
        <begin position="30"/>
        <end position="294"/>
    </location>
</feature>
<proteinExistence type="predicted"/>
<feature type="transmembrane region" description="Helical" evidence="7">
    <location>
        <begin position="252"/>
        <end position="272"/>
    </location>
</feature>
<feature type="transmembrane region" description="Helical" evidence="7">
    <location>
        <begin position="30"/>
        <end position="53"/>
    </location>
</feature>
<evidence type="ECO:0000256" key="1">
    <source>
        <dbReference type="ARBA" id="ARBA00004141"/>
    </source>
</evidence>
<dbReference type="PRINTS" id="PR00248">
    <property type="entry name" value="GPCRMGR"/>
</dbReference>
<evidence type="ECO:0000313" key="10">
    <source>
        <dbReference type="Proteomes" id="UP000001645"/>
    </source>
</evidence>
<dbReference type="InterPro" id="IPR000068">
    <property type="entry name" value="GPCR_3_Ca_sens_rcpt-rel"/>
</dbReference>
<evidence type="ECO:0000256" key="3">
    <source>
        <dbReference type="ARBA" id="ARBA00022989"/>
    </source>
</evidence>
<keyword evidence="5" id="KW-0325">Glycoprotein</keyword>
<dbReference type="PROSITE" id="PS50259">
    <property type="entry name" value="G_PROTEIN_RECEP_F3_4"/>
    <property type="match status" value="1"/>
</dbReference>
<keyword evidence="2 7" id="KW-0812">Transmembrane</keyword>
<feature type="transmembrane region" description="Helical" evidence="7">
    <location>
        <begin position="224"/>
        <end position="246"/>
    </location>
</feature>
<dbReference type="Ensembl" id="ENSMGAT00000032378.1">
    <property type="protein sequence ID" value="ENSMGAP00000024410.1"/>
    <property type="gene ID" value="ENSMGAG00000018756.1"/>
</dbReference>
<feature type="transmembrane region" description="Helical" evidence="7">
    <location>
        <begin position="65"/>
        <end position="88"/>
    </location>
</feature>
<evidence type="ECO:0000256" key="7">
    <source>
        <dbReference type="SAM" id="Phobius"/>
    </source>
</evidence>
<protein>
    <recommendedName>
        <fullName evidence="6">Taste receptor type 1 member 3</fullName>
    </recommendedName>
</protein>
<dbReference type="InParanoid" id="A0A803XY14"/>
<accession>A0A803XY14</accession>
<dbReference type="Pfam" id="PF00003">
    <property type="entry name" value="7tm_3"/>
    <property type="match status" value="1"/>
</dbReference>
<evidence type="ECO:0000256" key="2">
    <source>
        <dbReference type="ARBA" id="ARBA00022692"/>
    </source>
</evidence>
<feature type="transmembrane region" description="Helical" evidence="7">
    <location>
        <begin position="100"/>
        <end position="122"/>
    </location>
</feature>
<sequence length="304" mass="34272">MEQHGVEQADNLSTQCYDRSERFLRWDEPLTVGLLISTSIITSLICLTAVLFIKNLSTPLVQASGGSLNLFALFALVLMCLSSCLFIGKPSNNLCMMQQILYALCLNACFSTFLTKSLEIALLTEFPRCARTALRWVTPSRAWLLVALCLLSECLFCFCYLHLGPDYVLPDYTSLPTEVLLTCSTASWLAFALMHGYNGCLAFVCFLCTFMVQTSGKKYNMARGITFAILIYFIIWIFFVAIFATLRTVLRSVIQIGTILMVSLGIVGTYYIPKCYILLLKPDLNREDYFQVTNHQTRLPRATF</sequence>
<organism evidence="9 10">
    <name type="scientific">Meleagris gallopavo</name>
    <name type="common">Wild turkey</name>
    <dbReference type="NCBI Taxonomy" id="9103"/>
    <lineage>
        <taxon>Eukaryota</taxon>
        <taxon>Metazoa</taxon>
        <taxon>Chordata</taxon>
        <taxon>Craniata</taxon>
        <taxon>Vertebrata</taxon>
        <taxon>Euteleostomi</taxon>
        <taxon>Archelosauria</taxon>
        <taxon>Archosauria</taxon>
        <taxon>Dinosauria</taxon>
        <taxon>Saurischia</taxon>
        <taxon>Theropoda</taxon>
        <taxon>Coelurosauria</taxon>
        <taxon>Aves</taxon>
        <taxon>Neognathae</taxon>
        <taxon>Galloanserae</taxon>
        <taxon>Galliformes</taxon>
        <taxon>Phasianidae</taxon>
        <taxon>Meleagridinae</taxon>
        <taxon>Meleagris</taxon>
    </lineage>
</organism>
<dbReference type="GeneTree" id="ENSGT00940000160679"/>
<dbReference type="GO" id="GO:0050917">
    <property type="term" value="P:sensory perception of umami taste"/>
    <property type="evidence" value="ECO:0007669"/>
    <property type="project" value="TreeGrafter"/>
</dbReference>
<evidence type="ECO:0000256" key="6">
    <source>
        <dbReference type="ARBA" id="ARBA00040705"/>
    </source>
</evidence>
<reference evidence="9" key="2">
    <citation type="submission" date="2025-08" db="UniProtKB">
        <authorList>
            <consortium name="Ensembl"/>
        </authorList>
    </citation>
    <scope>IDENTIFICATION</scope>
</reference>
<dbReference type="InterPro" id="IPR000337">
    <property type="entry name" value="GPCR_3"/>
</dbReference>
<feature type="transmembrane region" description="Helical" evidence="7">
    <location>
        <begin position="142"/>
        <end position="163"/>
    </location>
</feature>
<keyword evidence="3 7" id="KW-1133">Transmembrane helix</keyword>
<dbReference type="Proteomes" id="UP000001645">
    <property type="component" value="Chromosome 23"/>
</dbReference>
<evidence type="ECO:0000259" key="8">
    <source>
        <dbReference type="PROSITE" id="PS50259"/>
    </source>
</evidence>
<reference evidence="9 10" key="1">
    <citation type="journal article" date="2010" name="PLoS Biol.">
        <title>Multi-platform next-generation sequencing of the domestic turkey (Meleagris gallopavo): genome assembly and analysis.</title>
        <authorList>
            <person name="Dalloul R.A."/>
            <person name="Long J.A."/>
            <person name="Zimin A.V."/>
            <person name="Aslam L."/>
            <person name="Beal K."/>
            <person name="Blomberg L.A."/>
            <person name="Bouffard P."/>
            <person name="Burt D.W."/>
            <person name="Crasta O."/>
            <person name="Crooijmans R.P."/>
            <person name="Cooper K."/>
            <person name="Coulombe R.A."/>
            <person name="De S."/>
            <person name="Delany M.E."/>
            <person name="Dodgson J.B."/>
            <person name="Dong J.J."/>
            <person name="Evans C."/>
            <person name="Frederickson K.M."/>
            <person name="Flicek P."/>
            <person name="Florea L."/>
            <person name="Folkerts O."/>
            <person name="Groenen M.A."/>
            <person name="Harkins T.T."/>
            <person name="Herrero J."/>
            <person name="Hoffmann S."/>
            <person name="Megens H.J."/>
            <person name="Jiang A."/>
            <person name="de Jong P."/>
            <person name="Kaiser P."/>
            <person name="Kim H."/>
            <person name="Kim K.W."/>
            <person name="Kim S."/>
            <person name="Langenberger D."/>
            <person name="Lee M.K."/>
            <person name="Lee T."/>
            <person name="Mane S."/>
            <person name="Marcais G."/>
            <person name="Marz M."/>
            <person name="McElroy A.P."/>
            <person name="Modise T."/>
            <person name="Nefedov M."/>
            <person name="Notredame C."/>
            <person name="Paton I.R."/>
            <person name="Payne W.S."/>
            <person name="Pertea G."/>
            <person name="Prickett D."/>
            <person name="Puiu D."/>
            <person name="Qioa D."/>
            <person name="Raineri E."/>
            <person name="Ruffier M."/>
            <person name="Salzberg S.L."/>
            <person name="Schatz M.C."/>
            <person name="Scheuring C."/>
            <person name="Schmidt C.J."/>
            <person name="Schroeder S."/>
            <person name="Searle S.M."/>
            <person name="Smith E.J."/>
            <person name="Smith J."/>
            <person name="Sonstegard T.S."/>
            <person name="Stadler P.F."/>
            <person name="Tafer H."/>
            <person name="Tu Z.J."/>
            <person name="Van Tassell C.P."/>
            <person name="Vilella A.J."/>
            <person name="Williams K.P."/>
            <person name="Yorke J.A."/>
            <person name="Zhang L."/>
            <person name="Zhang H.B."/>
            <person name="Zhang X."/>
            <person name="Zhang Y."/>
            <person name="Reed K.M."/>
        </authorList>
    </citation>
    <scope>NUCLEOTIDE SEQUENCE [LARGE SCALE GENOMIC DNA]</scope>
</reference>
<evidence type="ECO:0000256" key="4">
    <source>
        <dbReference type="ARBA" id="ARBA00023136"/>
    </source>
</evidence>
<dbReference type="GO" id="GO:0004930">
    <property type="term" value="F:G protein-coupled receptor activity"/>
    <property type="evidence" value="ECO:0007669"/>
    <property type="project" value="InterPro"/>
</dbReference>
<name>A0A803XY14_MELGA</name>
<keyword evidence="10" id="KW-1185">Reference proteome</keyword>
<feature type="transmembrane region" description="Helical" evidence="7">
    <location>
        <begin position="188"/>
        <end position="212"/>
    </location>
</feature>
<dbReference type="GO" id="GO:0005886">
    <property type="term" value="C:plasma membrane"/>
    <property type="evidence" value="ECO:0007669"/>
    <property type="project" value="TreeGrafter"/>
</dbReference>
<dbReference type="PANTHER" id="PTHR24061:SF435">
    <property type="entry name" value="TASTE RECEPTOR TYPE 1 MEMBER 3"/>
    <property type="match status" value="1"/>
</dbReference>
<reference evidence="9" key="3">
    <citation type="submission" date="2025-09" db="UniProtKB">
        <authorList>
            <consortium name="Ensembl"/>
        </authorList>
    </citation>
    <scope>IDENTIFICATION</scope>
</reference>